<dbReference type="Proteomes" id="UP000007807">
    <property type="component" value="Chromosome"/>
</dbReference>
<proteinExistence type="predicted"/>
<evidence type="ECO:0000313" key="2">
    <source>
        <dbReference type="Proteomes" id="UP000007807"/>
    </source>
</evidence>
<dbReference type="InParanoid" id="F4BWX1"/>
<dbReference type="KEGG" id="mcj:MCON_0518"/>
<dbReference type="EMBL" id="CP002565">
    <property type="protein sequence ID" value="AEB67361.1"/>
    <property type="molecule type" value="Genomic_DNA"/>
</dbReference>
<dbReference type="RefSeq" id="WP_013718423.1">
    <property type="nucleotide sequence ID" value="NC_015416.1"/>
</dbReference>
<evidence type="ECO:0000313" key="1">
    <source>
        <dbReference type="EMBL" id="AEB67361.1"/>
    </source>
</evidence>
<name>F4BWX1_METSG</name>
<dbReference type="GeneID" id="10460264"/>
<reference evidence="1 2" key="1">
    <citation type="journal article" date="2011" name="J. Bacteriol.">
        <title>Complete genome sequence of Methanosaeta concilii, a specialist in aceticlastic methanogenesis.</title>
        <authorList>
            <person name="Barber R.D."/>
            <person name="Zhang L."/>
            <person name="Harnack M."/>
            <person name="Olson M.V."/>
            <person name="Kaul R."/>
            <person name="Ingram-Smith C."/>
            <person name="Smith K.S."/>
        </authorList>
    </citation>
    <scope>NUCLEOTIDE SEQUENCE [LARGE SCALE GENOMIC DNA]</scope>
    <source>
        <strain evidence="2">ATCC 5969 / DSM 3671 / JCM 10134 / NBRC 103675 / OCM 69 / GP-6</strain>
    </source>
</reference>
<dbReference type="HOGENOM" id="CLU_2695755_0_0_2"/>
<dbReference type="STRING" id="990316.MCON_0518"/>
<gene>
    <name evidence="1" type="ordered locus">MCON_0518</name>
</gene>
<sequence length="73" mass="8105">MYCPRPEKKRWSPEEQLLQLDAGCRWSGDADFNGAKNIAFLGRYVDRPGGSEGLPSIKAVLSGLLKAPIFRPE</sequence>
<accession>F4BWX1</accession>
<organism evidence="1 2">
    <name type="scientific">Methanothrix soehngenii (strain ATCC 5969 / DSM 3671 / JCM 10134 / NBRC 103675 / OCM 69 / GP-6)</name>
    <name type="common">Methanosaeta concilii</name>
    <dbReference type="NCBI Taxonomy" id="990316"/>
    <lineage>
        <taxon>Archaea</taxon>
        <taxon>Methanobacteriati</taxon>
        <taxon>Methanobacteriota</taxon>
        <taxon>Stenosarchaea group</taxon>
        <taxon>Methanomicrobia</taxon>
        <taxon>Methanotrichales</taxon>
        <taxon>Methanotrichaceae</taxon>
        <taxon>Methanothrix</taxon>
    </lineage>
</organism>
<keyword evidence="2" id="KW-1185">Reference proteome</keyword>
<dbReference type="AlphaFoldDB" id="F4BWX1"/>
<protein>
    <submittedName>
        <fullName evidence="1">Conserved domain protein</fullName>
    </submittedName>
</protein>